<evidence type="ECO:0000313" key="1">
    <source>
        <dbReference type="EMBL" id="KKK88713.1"/>
    </source>
</evidence>
<name>A0A0F8Z4M3_9ZZZZ</name>
<gene>
    <name evidence="1" type="ORF">LCGC14_2740400</name>
</gene>
<comment type="caution">
    <text evidence="1">The sequence shown here is derived from an EMBL/GenBank/DDBJ whole genome shotgun (WGS) entry which is preliminary data.</text>
</comment>
<sequence length="82" mass="9862">MENIQYYIQKFQWRKLRDCLKMGNKKEIEKEYGFWIIGGTHYQASPLSKDGKSVLVEVSEKVVKRKIKKLKELEERLKERDA</sequence>
<dbReference type="AlphaFoldDB" id="A0A0F8Z4M3"/>
<protein>
    <submittedName>
        <fullName evidence="1">Uncharacterized protein</fullName>
    </submittedName>
</protein>
<reference evidence="1" key="1">
    <citation type="journal article" date="2015" name="Nature">
        <title>Complex archaea that bridge the gap between prokaryotes and eukaryotes.</title>
        <authorList>
            <person name="Spang A."/>
            <person name="Saw J.H."/>
            <person name="Jorgensen S.L."/>
            <person name="Zaremba-Niedzwiedzka K."/>
            <person name="Martijn J."/>
            <person name="Lind A.E."/>
            <person name="van Eijk R."/>
            <person name="Schleper C."/>
            <person name="Guy L."/>
            <person name="Ettema T.J."/>
        </authorList>
    </citation>
    <scope>NUCLEOTIDE SEQUENCE</scope>
</reference>
<organism evidence="1">
    <name type="scientific">marine sediment metagenome</name>
    <dbReference type="NCBI Taxonomy" id="412755"/>
    <lineage>
        <taxon>unclassified sequences</taxon>
        <taxon>metagenomes</taxon>
        <taxon>ecological metagenomes</taxon>
    </lineage>
</organism>
<dbReference type="EMBL" id="LAZR01049835">
    <property type="protein sequence ID" value="KKK88713.1"/>
    <property type="molecule type" value="Genomic_DNA"/>
</dbReference>
<accession>A0A0F8Z4M3</accession>
<proteinExistence type="predicted"/>